<dbReference type="RefSeq" id="WP_182532196.1">
    <property type="nucleotide sequence ID" value="NZ_JACGXL010000006.1"/>
</dbReference>
<dbReference type="Gene3D" id="3.40.50.300">
    <property type="entry name" value="P-loop containing nucleotide triphosphate hydrolases"/>
    <property type="match status" value="1"/>
</dbReference>
<keyword evidence="1" id="KW-0808">Transferase</keyword>
<dbReference type="EC" id="2.7.1.31" evidence="1"/>
<keyword evidence="1" id="KW-0418">Kinase</keyword>
<organism evidence="1 2">
    <name type="scientific">Dokdonella fugitiva</name>
    <dbReference type="NCBI Taxonomy" id="328517"/>
    <lineage>
        <taxon>Bacteria</taxon>
        <taxon>Pseudomonadati</taxon>
        <taxon>Pseudomonadota</taxon>
        <taxon>Gammaproteobacteria</taxon>
        <taxon>Lysobacterales</taxon>
        <taxon>Rhodanobacteraceae</taxon>
        <taxon>Dokdonella</taxon>
    </lineage>
</organism>
<dbReference type="InterPro" id="IPR027417">
    <property type="entry name" value="P-loop_NTPase"/>
</dbReference>
<dbReference type="GO" id="GO:0008887">
    <property type="term" value="F:glycerate kinase activity"/>
    <property type="evidence" value="ECO:0007669"/>
    <property type="project" value="UniProtKB-EC"/>
</dbReference>
<keyword evidence="2" id="KW-1185">Reference proteome</keyword>
<evidence type="ECO:0000313" key="2">
    <source>
        <dbReference type="Proteomes" id="UP000550401"/>
    </source>
</evidence>
<proteinExistence type="predicted"/>
<protein>
    <submittedName>
        <fullName evidence="1">D-glycerate 3-kinase</fullName>
        <ecNumber evidence="1">2.7.1.31</ecNumber>
    </submittedName>
</protein>
<sequence>MRADASTHGYATDVVERVLDALLVRAARRRRPLLAGISGLQGSGKSTLARDLGASARARGVPCEVLSLDDFYHGRRERRRLARTRHPLFATRGVPGTHDVALLQHTLAALAAASPYRPARVPRFDKGRDTRVVPSRWRTVVRPPALVVLEGWCVGLAPQDADALRRPINALERDEDRDGRWRAVVNAELAGDYAGLWRRLDRLVLLQAPSFAVVERWRDEQERSLRARAAPRALDRAALRRFLMHYERLSRHALRALPARADIRLVLDPHRRVLAIERD</sequence>
<dbReference type="SUPFAM" id="SSF52540">
    <property type="entry name" value="P-loop containing nucleoside triphosphate hydrolases"/>
    <property type="match status" value="1"/>
</dbReference>
<dbReference type="Proteomes" id="UP000550401">
    <property type="component" value="Unassembled WGS sequence"/>
</dbReference>
<comment type="caution">
    <text evidence="1">The sequence shown here is derived from an EMBL/GenBank/DDBJ whole genome shotgun (WGS) entry which is preliminary data.</text>
</comment>
<reference evidence="1 2" key="1">
    <citation type="submission" date="2020-07" db="EMBL/GenBank/DDBJ databases">
        <title>Genomic Encyclopedia of Type Strains, Phase IV (KMG-V): Genome sequencing to study the core and pangenomes of soil and plant-associated prokaryotes.</title>
        <authorList>
            <person name="Whitman W."/>
        </authorList>
    </citation>
    <scope>NUCLEOTIDE SEQUENCE [LARGE SCALE GENOMIC DNA]</scope>
    <source>
        <strain evidence="1 2">RH2WT43</strain>
    </source>
</reference>
<gene>
    <name evidence="1" type="ORF">FHW12_003387</name>
</gene>
<evidence type="ECO:0000313" key="1">
    <source>
        <dbReference type="EMBL" id="MBA8889144.1"/>
    </source>
</evidence>
<accession>A0A839FAK2</accession>
<dbReference type="EMBL" id="JACGXL010000006">
    <property type="protein sequence ID" value="MBA8889144.1"/>
    <property type="molecule type" value="Genomic_DNA"/>
</dbReference>
<name>A0A839FAK2_9GAMM</name>
<dbReference type="PANTHER" id="PTHR10285">
    <property type="entry name" value="URIDINE KINASE"/>
    <property type="match status" value="1"/>
</dbReference>
<dbReference type="AlphaFoldDB" id="A0A839FAK2"/>